<dbReference type="EMBL" id="MW353175">
    <property type="protein sequence ID" value="QQO91719.1"/>
    <property type="molecule type" value="Genomic_DNA"/>
</dbReference>
<evidence type="ECO:0000313" key="2">
    <source>
        <dbReference type="Proteomes" id="UP000595566"/>
    </source>
</evidence>
<name>A0A7T8ER89_9CAUD</name>
<reference evidence="1 2" key="1">
    <citation type="submission" date="2020-12" db="EMBL/GenBank/DDBJ databases">
        <title>Dynamics of Baltic Sea phages driven by environmental changes.</title>
        <authorList>
            <person name="Hoetzinger M."/>
            <person name="Nilsson E."/>
            <person name="Holmfeldt K."/>
        </authorList>
    </citation>
    <scope>NUCLEOTIDE SEQUENCE [LARGE SCALE GENOMIC DNA]</scope>
</reference>
<dbReference type="Proteomes" id="UP000595566">
    <property type="component" value="Segment"/>
</dbReference>
<protein>
    <submittedName>
        <fullName evidence="1">Uncharacterized protein</fullName>
    </submittedName>
</protein>
<accession>A0A7T8ER89</accession>
<keyword evidence="2" id="KW-1185">Reference proteome</keyword>
<evidence type="ECO:0000313" key="1">
    <source>
        <dbReference type="EMBL" id="QQO91719.1"/>
    </source>
</evidence>
<gene>
    <name evidence="1" type="ORF">immuto26A_40</name>
</gene>
<organism evidence="1 2">
    <name type="scientific">Flavobacterium phage vB_FspM_immuto_2-6A</name>
    <dbReference type="NCBI Taxonomy" id="2801477"/>
    <lineage>
        <taxon>Viruses</taxon>
        <taxon>Duplodnaviria</taxon>
        <taxon>Heunggongvirae</taxon>
        <taxon>Uroviricota</taxon>
        <taxon>Caudoviricetes</taxon>
        <taxon>Immutovirus</taxon>
        <taxon>Immutovirus immuto</taxon>
    </lineage>
</organism>
<sequence>MIKLIDLLTESLFPFHEDDVTFDEMDDSVLAVDYVFETPDNIYTVTFYSGEYNSEDKTFDISFGEKPGRLNKLDTFKMTGEGKVYSIIQTICKIIEEFVDEYGDDVEKLVVAPTSDKRGRVYRELIPKYLDPAIMKMVTIK</sequence>
<proteinExistence type="predicted"/>